<sequence length="195" mass="22226">MLIKIYRNIRRNIAEDGLIVSSSGFLVKSMVGKIDFSRPLRILEIGSGRGAFTRELIQRMCHRSQLDVCEIKANYNPWIEQLMSGNPDKQVQLHNCCVTELLTEAGRYDVILSSLPLKNFEGMKDNNAFLHKVIEALRFGLRDGGIYLQYQYFRSNKADIESIFGKPMDDVDFVALNILPAFVYSMTKGPVEQRA</sequence>
<accession>A0A0F9Y501</accession>
<proteinExistence type="predicted"/>
<evidence type="ECO:0000313" key="1">
    <source>
        <dbReference type="EMBL" id="KKO07022.1"/>
    </source>
</evidence>
<name>A0A0F9Y501_9ZZZZ</name>
<reference evidence="1" key="1">
    <citation type="journal article" date="2015" name="Nature">
        <title>Complex archaea that bridge the gap between prokaryotes and eukaryotes.</title>
        <authorList>
            <person name="Spang A."/>
            <person name="Saw J.H."/>
            <person name="Jorgensen S.L."/>
            <person name="Zaremba-Niedzwiedzka K."/>
            <person name="Martijn J."/>
            <person name="Lind A.E."/>
            <person name="van Eijk R."/>
            <person name="Schleper C."/>
            <person name="Guy L."/>
            <person name="Ettema T.J."/>
        </authorList>
    </citation>
    <scope>NUCLEOTIDE SEQUENCE</scope>
</reference>
<dbReference type="AlphaFoldDB" id="A0A0F9Y501"/>
<comment type="caution">
    <text evidence="1">The sequence shown here is derived from an EMBL/GenBank/DDBJ whole genome shotgun (WGS) entry which is preliminary data.</text>
</comment>
<gene>
    <name evidence="1" type="ORF">LCGC14_0062080</name>
</gene>
<dbReference type="EMBL" id="LAZR01000014">
    <property type="protein sequence ID" value="KKO07022.1"/>
    <property type="molecule type" value="Genomic_DNA"/>
</dbReference>
<organism evidence="1">
    <name type="scientific">marine sediment metagenome</name>
    <dbReference type="NCBI Taxonomy" id="412755"/>
    <lineage>
        <taxon>unclassified sequences</taxon>
        <taxon>metagenomes</taxon>
        <taxon>ecological metagenomes</taxon>
    </lineage>
</organism>
<protein>
    <submittedName>
        <fullName evidence="1">Uncharacterized protein</fullName>
    </submittedName>
</protein>
<dbReference type="InterPro" id="IPR029063">
    <property type="entry name" value="SAM-dependent_MTases_sf"/>
</dbReference>
<dbReference type="SUPFAM" id="SSF53335">
    <property type="entry name" value="S-adenosyl-L-methionine-dependent methyltransferases"/>
    <property type="match status" value="1"/>
</dbReference>
<dbReference type="Gene3D" id="3.40.50.150">
    <property type="entry name" value="Vaccinia Virus protein VP39"/>
    <property type="match status" value="1"/>
</dbReference>
<dbReference type="CDD" id="cd02440">
    <property type="entry name" value="AdoMet_MTases"/>
    <property type="match status" value="1"/>
</dbReference>